<feature type="region of interest" description="Disordered" evidence="11">
    <location>
        <begin position="463"/>
        <end position="533"/>
    </location>
</feature>
<dbReference type="Gene3D" id="1.10.10.750">
    <property type="entry name" value="Ypt/Rab-GAP domain of gyp1p, domain 1"/>
    <property type="match status" value="1"/>
</dbReference>
<evidence type="ECO:0000256" key="8">
    <source>
        <dbReference type="ARBA" id="ARBA00059926"/>
    </source>
</evidence>
<dbReference type="InterPro" id="IPR000195">
    <property type="entry name" value="Rab-GAP-TBC_dom"/>
</dbReference>
<sequence length="614" mass="70428">MPRDPLKQLGPYAVVCFAYLIIWPCVASKGKMCWRPGFKKTNSVENKQRSGRPKTFSEREERWIVIHLHINPRTSAVKLTLKCKNGHENDFCNSDDDQAIIAKYDAGRSETNEILSWEDPALEVYHVTDRYGFIHDHRLPEKLTAHETKIRERENERIEKWLKMIKKWEKYADSDKLRARVYKGIPNAVRGEVWGRLLGVPQIKIEQEGKYEEMVKQARLHSTDIKQIDLDVNRTFRNNIMFRERYGPKQQSLFQVLSAYSVYNVEIGYCQGMSQIAGLLLMFMNDEDAFWALSVLMTDRKHAMHGFFIPGFPKLKRFQEHHDKLLAKYIPKLKKRLEKFGIHSSLYTLKWFFQCFLDRVPFTLTLRLWDAYILDGEVILTAMSFTLLKLHKKSLLKMEMDELIEFLQIKLEQDFGYYDDEAIAALENTILELQKHKLHLPGVAPPHELPQKPFGMIIRPESSNTRRTLSNGGQSNLSNDSTETLERNTSQSPISRDDVNSVDGKTLPKLFPRRPSMSEASTNDISSELSSPSSVCAGYPLQRAVSLYDNVDLEESVQAAYKQSPSNSRMNSPDAICLYVPYEGPQQTQGSPSSTAVSPVTPPKNGGLHISSSS</sequence>
<accession>A0A4Y2PYA6</accession>
<dbReference type="GO" id="GO:0031267">
    <property type="term" value="F:small GTPase binding"/>
    <property type="evidence" value="ECO:0007669"/>
    <property type="project" value="TreeGrafter"/>
</dbReference>
<feature type="domain" description="Rab-GAP TBC" evidence="12">
    <location>
        <begin position="184"/>
        <end position="376"/>
    </location>
</feature>
<name>A0A4Y2PYA6_ARAVE</name>
<evidence type="ECO:0000256" key="2">
    <source>
        <dbReference type="ARBA" id="ARBA00004555"/>
    </source>
</evidence>
<evidence type="ECO:0000256" key="7">
    <source>
        <dbReference type="ARBA" id="ARBA00023329"/>
    </source>
</evidence>
<dbReference type="OrthoDB" id="294251at2759"/>
<dbReference type="Pfam" id="PF00566">
    <property type="entry name" value="RabGAP-TBC"/>
    <property type="match status" value="1"/>
</dbReference>
<evidence type="ECO:0000256" key="1">
    <source>
        <dbReference type="ARBA" id="ARBA00004541"/>
    </source>
</evidence>
<feature type="region of interest" description="Disordered" evidence="11">
    <location>
        <begin position="582"/>
        <end position="614"/>
    </location>
</feature>
<keyword evidence="14" id="KW-1185">Reference proteome</keyword>
<dbReference type="SUPFAM" id="SSF47923">
    <property type="entry name" value="Ypt/Rab-GAP domain of gyp1p"/>
    <property type="match status" value="2"/>
</dbReference>
<comment type="caution">
    <text evidence="13">The sequence shown here is derived from an EMBL/GenBank/DDBJ whole genome shotgun (WGS) entry which is preliminary data.</text>
</comment>
<comment type="subcellular location">
    <subcellularLocation>
        <location evidence="1">Cytoplasmic vesicle</location>
    </subcellularLocation>
    <subcellularLocation>
        <location evidence="2">Golgi apparatus</location>
    </subcellularLocation>
</comment>
<dbReference type="AlphaFoldDB" id="A0A4Y2PYA6"/>
<dbReference type="EMBL" id="BGPR01012395">
    <property type="protein sequence ID" value="GBN55863.1"/>
    <property type="molecule type" value="Genomic_DNA"/>
</dbReference>
<evidence type="ECO:0000256" key="9">
    <source>
        <dbReference type="ARBA" id="ARBA00064037"/>
    </source>
</evidence>
<dbReference type="FunFam" id="1.10.472.80:FF:000019">
    <property type="entry name" value="USP6 N-terminal like"/>
    <property type="match status" value="1"/>
</dbReference>
<dbReference type="GO" id="GO:0005096">
    <property type="term" value="F:GTPase activator activity"/>
    <property type="evidence" value="ECO:0007669"/>
    <property type="project" value="UniProtKB-KW"/>
</dbReference>
<protein>
    <recommendedName>
        <fullName evidence="10">USP6 N-terminal-like protein</fullName>
    </recommendedName>
</protein>
<keyword evidence="5" id="KW-0007">Acetylation</keyword>
<dbReference type="PROSITE" id="PS50086">
    <property type="entry name" value="TBC_RABGAP"/>
    <property type="match status" value="1"/>
</dbReference>
<evidence type="ECO:0000313" key="14">
    <source>
        <dbReference type="Proteomes" id="UP000499080"/>
    </source>
</evidence>
<dbReference type="Proteomes" id="UP000499080">
    <property type="component" value="Unassembled WGS sequence"/>
</dbReference>
<dbReference type="PANTHER" id="PTHR47219">
    <property type="entry name" value="RAB GTPASE-ACTIVATING PROTEIN 1-LIKE"/>
    <property type="match status" value="1"/>
</dbReference>
<dbReference type="Gene3D" id="1.10.8.270">
    <property type="entry name" value="putative rabgap domain of human tbc1 domain family member 14 like domains"/>
    <property type="match status" value="1"/>
</dbReference>
<gene>
    <name evidence="13" type="primary">Usp6nl</name>
    <name evidence="13" type="ORF">AVEN_273037_1</name>
</gene>
<evidence type="ECO:0000259" key="12">
    <source>
        <dbReference type="PROSITE" id="PS50086"/>
    </source>
</evidence>
<dbReference type="SMART" id="SM00164">
    <property type="entry name" value="TBC"/>
    <property type="match status" value="1"/>
</dbReference>
<dbReference type="PANTHER" id="PTHR47219:SF25">
    <property type="entry name" value="RAB-GAP TBC DOMAIN-CONTAINING PROTEIN"/>
    <property type="match status" value="1"/>
</dbReference>
<dbReference type="InterPro" id="IPR035969">
    <property type="entry name" value="Rab-GAP_TBC_sf"/>
</dbReference>
<comment type="function">
    <text evidence="8">Acts as a GTPase-activating protein for RAB5A and RAB43. Involved in receptor trafficking. In complex with EPS8 inhibits internalization of EGFR. Involved in retrograde transport from the endocytic pathway to the Golgi apparatus. Involved in the transport of Shiga toxin from early and recycling endosomes to the trans-Golgi network. Required for structural integrity of the Golgi complex.</text>
</comment>
<evidence type="ECO:0000256" key="5">
    <source>
        <dbReference type="ARBA" id="ARBA00022990"/>
    </source>
</evidence>
<evidence type="ECO:0000256" key="11">
    <source>
        <dbReference type="SAM" id="MobiDB-lite"/>
    </source>
</evidence>
<dbReference type="InterPro" id="IPR050302">
    <property type="entry name" value="Rab_GAP_TBC_domain"/>
</dbReference>
<dbReference type="FunFam" id="1.10.10.750:FF:000001">
    <property type="entry name" value="TBC1 domain family member 10A"/>
    <property type="match status" value="1"/>
</dbReference>
<dbReference type="Gene3D" id="1.10.472.80">
    <property type="entry name" value="Ypt/Rab-GAP domain of gyp1p, domain 3"/>
    <property type="match status" value="1"/>
</dbReference>
<evidence type="ECO:0000313" key="13">
    <source>
        <dbReference type="EMBL" id="GBN55863.1"/>
    </source>
</evidence>
<dbReference type="GO" id="GO:0005794">
    <property type="term" value="C:Golgi apparatus"/>
    <property type="evidence" value="ECO:0007669"/>
    <property type="project" value="UniProtKB-SubCell"/>
</dbReference>
<reference evidence="13 14" key="1">
    <citation type="journal article" date="2019" name="Sci. Rep.">
        <title>Orb-weaving spider Araneus ventricosus genome elucidates the spidroin gene catalogue.</title>
        <authorList>
            <person name="Kono N."/>
            <person name="Nakamura H."/>
            <person name="Ohtoshi R."/>
            <person name="Moran D.A.P."/>
            <person name="Shinohara A."/>
            <person name="Yoshida Y."/>
            <person name="Fujiwara M."/>
            <person name="Mori M."/>
            <person name="Tomita M."/>
            <person name="Arakawa K."/>
        </authorList>
    </citation>
    <scope>NUCLEOTIDE SEQUENCE [LARGE SCALE GENOMIC DNA]</scope>
</reference>
<proteinExistence type="predicted"/>
<keyword evidence="6" id="KW-0333">Golgi apparatus</keyword>
<evidence type="ECO:0000256" key="6">
    <source>
        <dbReference type="ARBA" id="ARBA00023034"/>
    </source>
</evidence>
<keyword evidence="3" id="KW-0343">GTPase activation</keyword>
<dbReference type="FunFam" id="1.10.8.270:FF:000010">
    <property type="entry name" value="Putative USP6 N-terminal-like protein"/>
    <property type="match status" value="1"/>
</dbReference>
<organism evidence="13 14">
    <name type="scientific">Araneus ventricosus</name>
    <name type="common">Orbweaver spider</name>
    <name type="synonym">Epeira ventricosa</name>
    <dbReference type="NCBI Taxonomy" id="182803"/>
    <lineage>
        <taxon>Eukaryota</taxon>
        <taxon>Metazoa</taxon>
        <taxon>Ecdysozoa</taxon>
        <taxon>Arthropoda</taxon>
        <taxon>Chelicerata</taxon>
        <taxon>Arachnida</taxon>
        <taxon>Araneae</taxon>
        <taxon>Araneomorphae</taxon>
        <taxon>Entelegynae</taxon>
        <taxon>Araneoidea</taxon>
        <taxon>Araneidae</taxon>
        <taxon>Araneus</taxon>
    </lineage>
</organism>
<evidence type="ECO:0000256" key="3">
    <source>
        <dbReference type="ARBA" id="ARBA00022468"/>
    </source>
</evidence>
<keyword evidence="7" id="KW-0968">Cytoplasmic vesicle</keyword>
<evidence type="ECO:0000256" key="4">
    <source>
        <dbReference type="ARBA" id="ARBA00022553"/>
    </source>
</evidence>
<keyword evidence="4" id="KW-0597">Phosphoprotein</keyword>
<evidence type="ECO:0000256" key="10">
    <source>
        <dbReference type="ARBA" id="ARBA00070172"/>
    </source>
</evidence>
<dbReference type="GO" id="GO:0031410">
    <property type="term" value="C:cytoplasmic vesicle"/>
    <property type="evidence" value="ECO:0007669"/>
    <property type="project" value="UniProtKB-SubCell"/>
</dbReference>
<comment type="subunit">
    <text evidence="9">Interacts with EPS8.</text>
</comment>
<feature type="compositionally biased region" description="Polar residues" evidence="11">
    <location>
        <begin position="518"/>
        <end position="533"/>
    </location>
</feature>
<feature type="compositionally biased region" description="Polar residues" evidence="11">
    <location>
        <begin position="463"/>
        <end position="494"/>
    </location>
</feature>